<protein>
    <submittedName>
        <fullName evidence="1">Uncharacterized protein</fullName>
    </submittedName>
</protein>
<sequence length="151" mass="16218">MADKKISELTPKAAQLQDDDLLMISDYNGATYDTKSVTGANIRPYKTIMFNISQTGTSAPTKNFSYETEVTQTFTFARLSTGVYELTSSSSLFTASKTFINISLGSGPNGACVGCYRIDATTIYIVTSDGATASFTDGLLTNATLEIKIIK</sequence>
<proteinExistence type="predicted"/>
<dbReference type="EMBL" id="LR796587">
    <property type="protein sequence ID" value="CAB4152794.1"/>
    <property type="molecule type" value="Genomic_DNA"/>
</dbReference>
<reference evidence="1" key="1">
    <citation type="submission" date="2020-04" db="EMBL/GenBank/DDBJ databases">
        <authorList>
            <person name="Chiriac C."/>
            <person name="Salcher M."/>
            <person name="Ghai R."/>
            <person name="Kavagutti S V."/>
        </authorList>
    </citation>
    <scope>NUCLEOTIDE SEQUENCE</scope>
</reference>
<organism evidence="1">
    <name type="scientific">uncultured Caudovirales phage</name>
    <dbReference type="NCBI Taxonomy" id="2100421"/>
    <lineage>
        <taxon>Viruses</taxon>
        <taxon>Duplodnaviria</taxon>
        <taxon>Heunggongvirae</taxon>
        <taxon>Uroviricota</taxon>
        <taxon>Caudoviricetes</taxon>
        <taxon>Peduoviridae</taxon>
        <taxon>Maltschvirus</taxon>
        <taxon>Maltschvirus maltsch</taxon>
    </lineage>
</organism>
<evidence type="ECO:0000313" key="1">
    <source>
        <dbReference type="EMBL" id="CAB4152794.1"/>
    </source>
</evidence>
<name>A0A6J5N125_9CAUD</name>
<gene>
    <name evidence="1" type="ORF">UFOVP618_28</name>
</gene>
<accession>A0A6J5N125</accession>